<sequence>MKQKYPYIFKALLAMVFAIFAFLIPIASVRLVLGLIAVIILSFNLRKFTAFFITFTILFFLIPSLIAMFLTNFQQPAEFLNNLFSGTVQFSYNSSERGYDYSYEDNLKIMRAEKEIPANKVLDIKGDNININFDNESDVIEIPEELSYEIENGILKIFYDGDWYNRRADISIGTENTEYESIDIQSVVLDVRGDLKTKKLKINSNNTKMYLDLIADNFDIASTTAKLEGEFIVDNFISSNTTSNYKINYEGNNFDMNSTNAELNGIFRSRAISIVGVDISAYVSVEKTEFISISSNMSNLDIKYLDLWEGSRTLNINSKIGKAKVGVKEKMFTASGDSTENYGELIVNTEGRYNVEKYTFLGY</sequence>
<feature type="transmembrane region" description="Helical" evidence="1">
    <location>
        <begin position="12"/>
        <end position="42"/>
    </location>
</feature>
<gene>
    <name evidence="2" type="ORF">SAMN04488588_1535</name>
</gene>
<dbReference type="AlphaFoldDB" id="A0A1G6NIC3"/>
<evidence type="ECO:0000313" key="3">
    <source>
        <dbReference type="Proteomes" id="UP000199322"/>
    </source>
</evidence>
<keyword evidence="3" id="KW-1185">Reference proteome</keyword>
<proteinExistence type="predicted"/>
<dbReference type="STRING" id="28234.SAMN04488588_1535"/>
<accession>A0A1G6NIC3</accession>
<dbReference type="EMBL" id="FMYV01000006">
    <property type="protein sequence ID" value="SDC67057.1"/>
    <property type="molecule type" value="Genomic_DNA"/>
</dbReference>
<keyword evidence="1" id="KW-0472">Membrane</keyword>
<dbReference type="RefSeq" id="WP_091404422.1">
    <property type="nucleotide sequence ID" value="NZ_FMYV01000006.1"/>
</dbReference>
<feature type="transmembrane region" description="Helical" evidence="1">
    <location>
        <begin position="48"/>
        <end position="70"/>
    </location>
</feature>
<name>A0A1G6NIC3_9BACT</name>
<dbReference type="Proteomes" id="UP000199322">
    <property type="component" value="Unassembled WGS sequence"/>
</dbReference>
<organism evidence="2 3">
    <name type="scientific">Geotoga petraea</name>
    <dbReference type="NCBI Taxonomy" id="28234"/>
    <lineage>
        <taxon>Bacteria</taxon>
        <taxon>Thermotogati</taxon>
        <taxon>Thermotogota</taxon>
        <taxon>Thermotogae</taxon>
        <taxon>Petrotogales</taxon>
        <taxon>Petrotogaceae</taxon>
        <taxon>Geotoga</taxon>
    </lineage>
</organism>
<evidence type="ECO:0000256" key="1">
    <source>
        <dbReference type="SAM" id="Phobius"/>
    </source>
</evidence>
<keyword evidence="1" id="KW-1133">Transmembrane helix</keyword>
<reference evidence="2 3" key="1">
    <citation type="submission" date="2016-10" db="EMBL/GenBank/DDBJ databases">
        <authorList>
            <person name="de Groot N.N."/>
        </authorList>
    </citation>
    <scope>NUCLEOTIDE SEQUENCE [LARGE SCALE GENOMIC DNA]</scope>
    <source>
        <strain evidence="2 3">WG14</strain>
    </source>
</reference>
<protein>
    <recommendedName>
        <fullName evidence="4">Adhesin domain-containing protein</fullName>
    </recommendedName>
</protein>
<evidence type="ECO:0000313" key="2">
    <source>
        <dbReference type="EMBL" id="SDC67057.1"/>
    </source>
</evidence>
<evidence type="ECO:0008006" key="4">
    <source>
        <dbReference type="Google" id="ProtNLM"/>
    </source>
</evidence>
<keyword evidence="1" id="KW-0812">Transmembrane</keyword>